<dbReference type="Pfam" id="PF04060">
    <property type="entry name" value="FeS"/>
    <property type="match status" value="1"/>
</dbReference>
<keyword evidence="2 10" id="KW-0004">4Fe-4S</keyword>
<dbReference type="Gene3D" id="3.30.70.20">
    <property type="match status" value="2"/>
</dbReference>
<feature type="domain" description="4Fe-4S" evidence="13">
    <location>
        <begin position="32"/>
        <end position="92"/>
    </location>
</feature>
<feature type="domain" description="4Fe-4S ferredoxin-type" evidence="12">
    <location>
        <begin position="208"/>
        <end position="237"/>
    </location>
</feature>
<dbReference type="CDD" id="cd10549">
    <property type="entry name" value="MtMvhB_like"/>
    <property type="match status" value="1"/>
</dbReference>
<dbReference type="NCBIfam" id="NF005503">
    <property type="entry name" value="PRK07118.1-2"/>
    <property type="match status" value="1"/>
</dbReference>
<feature type="binding site" evidence="10">
    <location>
        <position position="138"/>
    </location>
    <ligand>
        <name>[4Fe-4S] cluster</name>
        <dbReference type="ChEBI" id="CHEBI:49883"/>
        <label>2</label>
    </ligand>
</feature>
<dbReference type="EC" id="7.-.-.-" evidence="10"/>
<feature type="binding site" evidence="10">
    <location>
        <position position="148"/>
    </location>
    <ligand>
        <name>[4Fe-4S] cluster</name>
        <dbReference type="ChEBI" id="CHEBI:49883"/>
        <label>2</label>
    </ligand>
</feature>
<feature type="domain" description="4Fe-4S ferredoxin-type" evidence="12">
    <location>
        <begin position="163"/>
        <end position="192"/>
    </location>
</feature>
<accession>A0A1S8TX05</accession>
<keyword evidence="11" id="KW-1133">Transmembrane helix</keyword>
<dbReference type="EMBL" id="LZZM01000022">
    <property type="protein sequence ID" value="OOM82234.1"/>
    <property type="molecule type" value="Genomic_DNA"/>
</dbReference>
<dbReference type="InterPro" id="IPR007202">
    <property type="entry name" value="4Fe-4S_dom"/>
</dbReference>
<dbReference type="PANTHER" id="PTHR43560:SF1">
    <property type="entry name" value="ION-TRANSLOCATING OXIDOREDUCTASE COMPLEX SUBUNIT B"/>
    <property type="match status" value="1"/>
</dbReference>
<evidence type="ECO:0000256" key="11">
    <source>
        <dbReference type="SAM" id="Phobius"/>
    </source>
</evidence>
<keyword evidence="5 10" id="KW-1278">Translocase</keyword>
<evidence type="ECO:0000256" key="3">
    <source>
        <dbReference type="ARBA" id="ARBA00022723"/>
    </source>
</evidence>
<comment type="caution">
    <text evidence="14">The sequence shown here is derived from an EMBL/GenBank/DDBJ whole genome shotgun (WGS) entry which is preliminary data.</text>
</comment>
<evidence type="ECO:0000256" key="1">
    <source>
        <dbReference type="ARBA" id="ARBA00022448"/>
    </source>
</evidence>
<dbReference type="OrthoDB" id="9789936at2"/>
<dbReference type="GO" id="GO:0046872">
    <property type="term" value="F:metal ion binding"/>
    <property type="evidence" value="ECO:0007669"/>
    <property type="project" value="UniProtKB-KW"/>
</dbReference>
<evidence type="ECO:0000256" key="9">
    <source>
        <dbReference type="ARBA" id="ARBA00023136"/>
    </source>
</evidence>
<feature type="domain" description="4Fe-4S ferredoxin-type" evidence="12">
    <location>
        <begin position="239"/>
        <end position="269"/>
    </location>
</feature>
<dbReference type="GO" id="GO:0022900">
    <property type="term" value="P:electron transport chain"/>
    <property type="evidence" value="ECO:0007669"/>
    <property type="project" value="UniProtKB-UniRule"/>
</dbReference>
<feature type="binding site" evidence="10">
    <location>
        <position position="57"/>
    </location>
    <ligand>
        <name>[4Fe-4S] cluster</name>
        <dbReference type="ChEBI" id="CHEBI:49883"/>
        <label>1</label>
    </ligand>
</feature>
<keyword evidence="11" id="KW-0812">Transmembrane</keyword>
<keyword evidence="8 10" id="KW-0411">Iron-sulfur</keyword>
<comment type="subunit">
    <text evidence="10">The complex is composed of six subunits: RnfA, RnfB, RnfC, RnfD, RnfE and RnfG.</text>
</comment>
<dbReference type="InterPro" id="IPR010207">
    <property type="entry name" value="Elect_transpt_cplx_RnfB/RsxB"/>
</dbReference>
<dbReference type="GO" id="GO:0005886">
    <property type="term" value="C:plasma membrane"/>
    <property type="evidence" value="ECO:0007669"/>
    <property type="project" value="UniProtKB-SubCell"/>
</dbReference>
<dbReference type="Proteomes" id="UP000190890">
    <property type="component" value="Unassembled WGS sequence"/>
</dbReference>
<feature type="region of interest" description="Hydrophobic" evidence="10">
    <location>
        <begin position="1"/>
        <end position="26"/>
    </location>
</feature>
<feature type="binding site" evidence="10">
    <location>
        <position position="52"/>
    </location>
    <ligand>
        <name>[4Fe-4S] cluster</name>
        <dbReference type="ChEBI" id="CHEBI:49883"/>
        <label>1</label>
    </ligand>
</feature>
<comment type="cofactor">
    <cofactor evidence="10">
        <name>[4Fe-4S] cluster</name>
        <dbReference type="ChEBI" id="CHEBI:49883"/>
    </cofactor>
    <text evidence="10">Binds 3 [4Fe-4S] clusters.</text>
</comment>
<feature type="domain" description="4Fe-4S ferredoxin-type" evidence="12">
    <location>
        <begin position="133"/>
        <end position="162"/>
    </location>
</feature>
<evidence type="ECO:0000256" key="5">
    <source>
        <dbReference type="ARBA" id="ARBA00022967"/>
    </source>
</evidence>
<dbReference type="InterPro" id="IPR050395">
    <property type="entry name" value="4Fe4S_Ferredoxin_RnfB"/>
</dbReference>
<feature type="binding site" evidence="10">
    <location>
        <position position="178"/>
    </location>
    <ligand>
        <name>[4Fe-4S] cluster</name>
        <dbReference type="ChEBI" id="CHEBI:49883"/>
        <label>3</label>
    </ligand>
</feature>
<keyword evidence="10" id="KW-1003">Cell membrane</keyword>
<evidence type="ECO:0000256" key="10">
    <source>
        <dbReference type="HAMAP-Rule" id="MF_00463"/>
    </source>
</evidence>
<dbReference type="Gene3D" id="1.10.15.40">
    <property type="entry name" value="Electron transport complex subunit B, putative Fe-S cluster"/>
    <property type="match status" value="1"/>
</dbReference>
<dbReference type="SUPFAM" id="SSF54862">
    <property type="entry name" value="4Fe-4S ferredoxins"/>
    <property type="match status" value="1"/>
</dbReference>
<feature type="transmembrane region" description="Helical" evidence="11">
    <location>
        <begin position="6"/>
        <end position="25"/>
    </location>
</feature>
<dbReference type="InterPro" id="IPR017896">
    <property type="entry name" value="4Fe4S_Fe-S-bd"/>
</dbReference>
<name>A0A1S8TX05_9CLOT</name>
<feature type="binding site" evidence="10">
    <location>
        <position position="49"/>
    </location>
    <ligand>
        <name>[4Fe-4S] cluster</name>
        <dbReference type="ChEBI" id="CHEBI:49883"/>
        <label>1</label>
    </ligand>
</feature>
<feature type="binding site" evidence="10">
    <location>
        <position position="75"/>
    </location>
    <ligand>
        <name>[4Fe-4S] cluster</name>
        <dbReference type="ChEBI" id="CHEBI:49883"/>
        <label>1</label>
    </ligand>
</feature>
<dbReference type="AlphaFoldDB" id="A0A1S8TX05"/>
<comment type="caution">
    <text evidence="10">Lacks conserved residue(s) required for the propagation of feature annotation.</text>
</comment>
<reference evidence="14 15" key="1">
    <citation type="submission" date="2016-05" db="EMBL/GenBank/DDBJ databases">
        <title>Microbial solvent formation.</title>
        <authorList>
            <person name="Poehlein A."/>
            <person name="Montoya Solano J.D."/>
            <person name="Flitsch S."/>
            <person name="Krabben P."/>
            <person name="Duerre P."/>
            <person name="Daniel R."/>
        </authorList>
    </citation>
    <scope>NUCLEOTIDE SEQUENCE [LARGE SCALE GENOMIC DNA]</scope>
    <source>
        <strain evidence="14 15">DSM 2619</strain>
    </source>
</reference>
<evidence type="ECO:0000256" key="8">
    <source>
        <dbReference type="ARBA" id="ARBA00023014"/>
    </source>
</evidence>
<dbReference type="HAMAP" id="MF_00463">
    <property type="entry name" value="RsxB_RnfB"/>
    <property type="match status" value="1"/>
</dbReference>
<dbReference type="PROSITE" id="PS51379">
    <property type="entry name" value="4FE4S_FER_2"/>
    <property type="match status" value="4"/>
</dbReference>
<keyword evidence="4 10" id="KW-0677">Repeat</keyword>
<dbReference type="PROSITE" id="PS00198">
    <property type="entry name" value="4FE4S_FER_1"/>
    <property type="match status" value="1"/>
</dbReference>
<keyword evidence="7 10" id="KW-0408">Iron</keyword>
<keyword evidence="9 10" id="KW-0472">Membrane</keyword>
<dbReference type="PROSITE" id="PS51656">
    <property type="entry name" value="4FE4S"/>
    <property type="match status" value="1"/>
</dbReference>
<evidence type="ECO:0000256" key="6">
    <source>
        <dbReference type="ARBA" id="ARBA00022982"/>
    </source>
</evidence>
<evidence type="ECO:0000256" key="4">
    <source>
        <dbReference type="ARBA" id="ARBA00022737"/>
    </source>
</evidence>
<comment type="similarity">
    <text evidence="10">Belongs to the 4Fe4S bacterial-type ferredoxin family. RnfB subfamily.</text>
</comment>
<keyword evidence="15" id="KW-1185">Reference proteome</keyword>
<evidence type="ECO:0000313" key="15">
    <source>
        <dbReference type="Proteomes" id="UP000190890"/>
    </source>
</evidence>
<evidence type="ECO:0000256" key="2">
    <source>
        <dbReference type="ARBA" id="ARBA00022485"/>
    </source>
</evidence>
<dbReference type="STRING" id="29367.CLPUN_03730"/>
<evidence type="ECO:0000313" key="14">
    <source>
        <dbReference type="EMBL" id="OOM82234.1"/>
    </source>
</evidence>
<evidence type="ECO:0000259" key="13">
    <source>
        <dbReference type="PROSITE" id="PS51656"/>
    </source>
</evidence>
<dbReference type="InterPro" id="IPR017900">
    <property type="entry name" value="4Fe4S_Fe_S_CS"/>
</dbReference>
<comment type="function">
    <text evidence="10">Part of a membrane-bound complex that couples electron transfer with translocation of ions across the membrane.</text>
</comment>
<feature type="binding site" evidence="10">
    <location>
        <position position="182"/>
    </location>
    <ligand>
        <name>[4Fe-4S] cluster</name>
        <dbReference type="ChEBI" id="CHEBI:49883"/>
        <label>2</label>
    </ligand>
</feature>
<feature type="binding site" evidence="10">
    <location>
        <position position="175"/>
    </location>
    <ligand>
        <name>[4Fe-4S] cluster</name>
        <dbReference type="ChEBI" id="CHEBI:49883"/>
        <label>3</label>
    </ligand>
</feature>
<dbReference type="GO" id="GO:0051539">
    <property type="term" value="F:4 iron, 4 sulfur cluster binding"/>
    <property type="evidence" value="ECO:0007669"/>
    <property type="project" value="UniProtKB-UniRule"/>
</dbReference>
<keyword evidence="6 10" id="KW-0249">Electron transport</keyword>
<dbReference type="Pfam" id="PF13187">
    <property type="entry name" value="Fer4_9"/>
    <property type="match status" value="1"/>
</dbReference>
<dbReference type="PANTHER" id="PTHR43560">
    <property type="entry name" value="ION-TRANSLOCATING OXIDOREDUCTASE COMPLEX SUBUNIT B"/>
    <property type="match status" value="1"/>
</dbReference>
<evidence type="ECO:0000256" key="7">
    <source>
        <dbReference type="ARBA" id="ARBA00023004"/>
    </source>
</evidence>
<dbReference type="GO" id="GO:0009055">
    <property type="term" value="F:electron transfer activity"/>
    <property type="evidence" value="ECO:0007669"/>
    <property type="project" value="InterPro"/>
</dbReference>
<gene>
    <name evidence="14" type="primary">rsxB_1</name>
    <name evidence="10" type="synonym">rnfB</name>
    <name evidence="14" type="ORF">CLPUN_03730</name>
</gene>
<proteinExistence type="inferred from homology"/>
<comment type="subcellular location">
    <subcellularLocation>
        <location evidence="10">Cell membrane</location>
    </subcellularLocation>
</comment>
<feature type="binding site" evidence="10">
    <location>
        <position position="172"/>
    </location>
    <ligand>
        <name>[4Fe-4S] cluster</name>
        <dbReference type="ChEBI" id="CHEBI:49883"/>
        <label>3</label>
    </ligand>
</feature>
<organism evidence="14 15">
    <name type="scientific">Clostridium puniceum</name>
    <dbReference type="NCBI Taxonomy" id="29367"/>
    <lineage>
        <taxon>Bacteria</taxon>
        <taxon>Bacillati</taxon>
        <taxon>Bacillota</taxon>
        <taxon>Clostridia</taxon>
        <taxon>Eubacteriales</taxon>
        <taxon>Clostridiaceae</taxon>
        <taxon>Clostridium</taxon>
    </lineage>
</organism>
<protein>
    <recommendedName>
        <fullName evidence="10">Ion-translocating oxidoreductase complex subunit B</fullName>
        <ecNumber evidence="10">7.-.-.-</ecNumber>
    </recommendedName>
    <alternativeName>
        <fullName evidence="10">Rnf electron transport complex subunit B</fullName>
    </alternativeName>
</protein>
<keyword evidence="1 10" id="KW-0813">Transport</keyword>
<feature type="binding site" evidence="10">
    <location>
        <position position="152"/>
    </location>
    <ligand>
        <name>[4Fe-4S] cluster</name>
        <dbReference type="ChEBI" id="CHEBI:49883"/>
        <label>3</label>
    </ligand>
</feature>
<feature type="binding site" evidence="10">
    <location>
        <position position="142"/>
    </location>
    <ligand>
        <name>[4Fe-4S] cluster</name>
        <dbReference type="ChEBI" id="CHEBI:49883"/>
        <label>2</label>
    </ligand>
</feature>
<evidence type="ECO:0000259" key="12">
    <source>
        <dbReference type="PROSITE" id="PS51379"/>
    </source>
</evidence>
<sequence length="283" mass="29347">MYTAIMILVVMAGIGTVFGFILAYANKKFSIEVNPLIHVVEDVLPKGQCGACGYAGCAAYAEAVVLNPEVPPNLCVPGKDAIAKAVAEITGKVAEQVEPRIAHVRCKGSIDKAVLSYEYKGIKDCTAASLIQGGPKGCKNGCVGFGNCVNVCNFGAMTMGENGLPIVNEKKCTGCGACEGACPKMVIQMMPANAMVRVNCNSKDKGAIARKLCTAACIGCGICGKNCSYGAIEIKNNLAVVNTKICSEKCHEATCLAKCPTGAIKMAAQKQAHGNAINLKATV</sequence>
<dbReference type="NCBIfam" id="TIGR01944">
    <property type="entry name" value="rnfB"/>
    <property type="match status" value="1"/>
</dbReference>
<dbReference type="RefSeq" id="WP_077845679.1">
    <property type="nucleotide sequence ID" value="NZ_LZZM01000022.1"/>
</dbReference>
<keyword evidence="3 10" id="KW-0479">Metal-binding</keyword>